<accession>A0ACB9SJP9</accession>
<dbReference type="Proteomes" id="UP001056778">
    <property type="component" value="Chromosome 9"/>
</dbReference>
<evidence type="ECO:0000313" key="2">
    <source>
        <dbReference type="Proteomes" id="UP001056778"/>
    </source>
</evidence>
<proteinExistence type="predicted"/>
<organism evidence="1 2">
    <name type="scientific">Holotrichia oblita</name>
    <name type="common">Chafer beetle</name>
    <dbReference type="NCBI Taxonomy" id="644536"/>
    <lineage>
        <taxon>Eukaryota</taxon>
        <taxon>Metazoa</taxon>
        <taxon>Ecdysozoa</taxon>
        <taxon>Arthropoda</taxon>
        <taxon>Hexapoda</taxon>
        <taxon>Insecta</taxon>
        <taxon>Pterygota</taxon>
        <taxon>Neoptera</taxon>
        <taxon>Endopterygota</taxon>
        <taxon>Coleoptera</taxon>
        <taxon>Polyphaga</taxon>
        <taxon>Scarabaeiformia</taxon>
        <taxon>Scarabaeidae</taxon>
        <taxon>Melolonthinae</taxon>
        <taxon>Holotrichia</taxon>
    </lineage>
</organism>
<protein>
    <submittedName>
        <fullName evidence="1">Ankyrin repeat-containing</fullName>
    </submittedName>
</protein>
<dbReference type="EMBL" id="CM043023">
    <property type="protein sequence ID" value="KAI4454806.1"/>
    <property type="molecule type" value="Genomic_DNA"/>
</dbReference>
<name>A0ACB9SJP9_HOLOL</name>
<reference evidence="1" key="1">
    <citation type="submission" date="2022-04" db="EMBL/GenBank/DDBJ databases">
        <title>Chromosome-scale genome assembly of Holotrichia oblita Faldermann.</title>
        <authorList>
            <person name="Rongchong L."/>
        </authorList>
    </citation>
    <scope>NUCLEOTIDE SEQUENCE</scope>
    <source>
        <strain evidence="1">81SQS9</strain>
    </source>
</reference>
<comment type="caution">
    <text evidence="1">The sequence shown here is derived from an EMBL/GenBank/DDBJ whole genome shotgun (WGS) entry which is preliminary data.</text>
</comment>
<evidence type="ECO:0000313" key="1">
    <source>
        <dbReference type="EMBL" id="KAI4454806.1"/>
    </source>
</evidence>
<gene>
    <name evidence="1" type="ORF">MML48_9g00010130</name>
</gene>
<keyword evidence="2" id="KW-1185">Reference proteome</keyword>
<sequence>MVNYCFVFVAILLIGIVSPSAIPMWEYLTVDEKIMYLYNMFQSQVQNFCESNTCRQQLKNHGWNKLKNMSEDHLDKMDPFQRGSNDIIWESVMEGHEMASQMRPAKTTSTIKPDEMDAYYESIESSDASAQVESEVNKPVYKLPEDTLYTDGGYSSSNKIQDSATTEGIPIIENYGEYHRIPLTGPMVIKVHVDGTPVNDNQTLPEDEDLKQYQLTKTVYQNL</sequence>